<evidence type="ECO:0000313" key="3">
    <source>
        <dbReference type="Proteomes" id="UP000245921"/>
    </source>
</evidence>
<sequence>MIEPNNLIKEKSPYLLQHAFNPINWYPWCDEAFERALKEDKPIFLSIGYSTCHWCHFMAKESFEDEDIAKILNKYYISIKVDREERPDIDSYYMKISQIMTGNSGWPLNIIMTPDKRPFYSGTYFPKYTNFNMPGLIDLLPNIYYIYKDSKEDIFNTIENLEEKVKNSYHLKKGKLDSNLIDKSYKYLYDNFDEVYGGFSNEPKFPVPHYMLFLMSYYEKNYNENALYMVEKTVESMYRGGIFDHIEGGFSRYSTDYKWFIPHFEKTLIDNSLLILTLAELYSKTNDDLYKNIAYKTLKYINNNLKDENGAFYCAQDSDSEGEEGKYYLWDYLELKTIFEPEEFERFKEIFDVSKDGNFQGKNILNISKSLKSIPDEDLVFKLFYYKSENRKKPDIDDKIITSWNGIAIASLAKAGRLFNDIELTKMAEKSNNFIYKKLFFDNKLFRRYREEDILTKSHISDYSNMIWGLLELYQSTFKTRYLKSAINLLEKSIEIFYDKNINIFLDSEIDNNELPENTFNIYDDSMPSSNSVMLMNLIRVYKITGTLKYKNIFDSMIDNLAWNFEENYPAMIHSLNALFFSLSDTKEIIITAKNYDQARIFIDYINRNLKNYDTIILKTEKNEIDQISEYSALYPVEDKPVIYICSNQTCSKPIKNLKELRNFYN</sequence>
<dbReference type="EMBL" id="QGGI01000005">
    <property type="protein sequence ID" value="PWJ95520.1"/>
    <property type="molecule type" value="Genomic_DNA"/>
</dbReference>
<dbReference type="CDD" id="cd02955">
    <property type="entry name" value="SSP411"/>
    <property type="match status" value="1"/>
</dbReference>
<dbReference type="GO" id="GO:0005975">
    <property type="term" value="P:carbohydrate metabolic process"/>
    <property type="evidence" value="ECO:0007669"/>
    <property type="project" value="InterPro"/>
</dbReference>
<dbReference type="PANTHER" id="PTHR42899:SF1">
    <property type="entry name" value="SPERMATOGENESIS-ASSOCIATED PROTEIN 20"/>
    <property type="match status" value="1"/>
</dbReference>
<dbReference type="InterPro" id="IPR004879">
    <property type="entry name" value="Ssp411-like_TRX"/>
</dbReference>
<dbReference type="Gene3D" id="3.40.30.10">
    <property type="entry name" value="Glutaredoxin"/>
    <property type="match status" value="1"/>
</dbReference>
<dbReference type="AlphaFoldDB" id="A0AA45HJ97"/>
<dbReference type="InterPro" id="IPR008928">
    <property type="entry name" value="6-hairpin_glycosidase_sf"/>
</dbReference>
<dbReference type="SUPFAM" id="SSF52833">
    <property type="entry name" value="Thioredoxin-like"/>
    <property type="match status" value="1"/>
</dbReference>
<evidence type="ECO:0000313" key="2">
    <source>
        <dbReference type="EMBL" id="PWJ95520.1"/>
    </source>
</evidence>
<protein>
    <recommendedName>
        <fullName evidence="1">Spermatogenesis-associated protein 20-like TRX domain-containing protein</fullName>
    </recommendedName>
</protein>
<dbReference type="InterPro" id="IPR024705">
    <property type="entry name" value="Ssp411"/>
</dbReference>
<organism evidence="2 3">
    <name type="scientific">Oceanotoga teriensis</name>
    <dbReference type="NCBI Taxonomy" id="515440"/>
    <lineage>
        <taxon>Bacteria</taxon>
        <taxon>Thermotogati</taxon>
        <taxon>Thermotogota</taxon>
        <taxon>Thermotogae</taxon>
        <taxon>Petrotogales</taxon>
        <taxon>Petrotogaceae</taxon>
        <taxon>Oceanotoga</taxon>
    </lineage>
</organism>
<dbReference type="SUPFAM" id="SSF48208">
    <property type="entry name" value="Six-hairpin glycosidases"/>
    <property type="match status" value="1"/>
</dbReference>
<dbReference type="PIRSF" id="PIRSF006402">
    <property type="entry name" value="UCP006402_thioredoxin"/>
    <property type="match status" value="1"/>
</dbReference>
<dbReference type="InterPro" id="IPR036249">
    <property type="entry name" value="Thioredoxin-like_sf"/>
</dbReference>
<name>A0AA45HJ97_9BACT</name>
<dbReference type="Proteomes" id="UP000245921">
    <property type="component" value="Unassembled WGS sequence"/>
</dbReference>
<accession>A0AA45HJ97</accession>
<dbReference type="Gene3D" id="1.50.10.20">
    <property type="match status" value="1"/>
</dbReference>
<feature type="domain" description="Spermatogenesis-associated protein 20-like TRX" evidence="1">
    <location>
        <begin position="5"/>
        <end position="165"/>
    </location>
</feature>
<comment type="caution">
    <text evidence="2">The sequence shown here is derived from an EMBL/GenBank/DDBJ whole genome shotgun (WGS) entry which is preliminary data.</text>
</comment>
<evidence type="ECO:0000259" key="1">
    <source>
        <dbReference type="Pfam" id="PF03190"/>
    </source>
</evidence>
<dbReference type="Pfam" id="PF03190">
    <property type="entry name" value="Thioredox_DsbH"/>
    <property type="match status" value="1"/>
</dbReference>
<dbReference type="RefSeq" id="WP_109604428.1">
    <property type="nucleotide sequence ID" value="NZ_QGGI01000005.1"/>
</dbReference>
<dbReference type="Gene3D" id="1.50.10.10">
    <property type="match status" value="1"/>
</dbReference>
<reference evidence="2 3" key="1">
    <citation type="submission" date="2018-05" db="EMBL/GenBank/DDBJ databases">
        <title>Genomic Encyclopedia of Type Strains, Phase IV (KMG-IV): sequencing the most valuable type-strain genomes for metagenomic binning, comparative biology and taxonomic classification.</title>
        <authorList>
            <person name="Goeker M."/>
        </authorList>
    </citation>
    <scope>NUCLEOTIDE SEQUENCE [LARGE SCALE GENOMIC DNA]</scope>
    <source>
        <strain evidence="2 3">DSM 24906</strain>
    </source>
</reference>
<dbReference type="PANTHER" id="PTHR42899">
    <property type="entry name" value="SPERMATOGENESIS-ASSOCIATED PROTEIN 20"/>
    <property type="match status" value="1"/>
</dbReference>
<dbReference type="InterPro" id="IPR012341">
    <property type="entry name" value="6hp_glycosidase-like_sf"/>
</dbReference>
<proteinExistence type="predicted"/>
<gene>
    <name evidence="2" type="ORF">C7380_105150</name>
</gene>
<keyword evidence="3" id="KW-1185">Reference proteome</keyword>